<evidence type="ECO:0000313" key="1">
    <source>
        <dbReference type="EMBL" id="NYH51321.1"/>
    </source>
</evidence>
<evidence type="ECO:0000313" key="2">
    <source>
        <dbReference type="Proteomes" id="UP000584931"/>
    </source>
</evidence>
<dbReference type="EMBL" id="JACCHL010000001">
    <property type="protein sequence ID" value="NYH51321.1"/>
    <property type="molecule type" value="Genomic_DNA"/>
</dbReference>
<gene>
    <name evidence="1" type="ORF">HNR06_000910</name>
</gene>
<dbReference type="Proteomes" id="UP000584931">
    <property type="component" value="Unassembled WGS sequence"/>
</dbReference>
<protein>
    <submittedName>
        <fullName evidence="1">Uncharacterized protein</fullName>
    </submittedName>
</protein>
<proteinExistence type="predicted"/>
<reference evidence="1 2" key="1">
    <citation type="submission" date="2020-07" db="EMBL/GenBank/DDBJ databases">
        <title>Sequencing the genomes of 1000 actinobacteria strains.</title>
        <authorList>
            <person name="Klenk H.-P."/>
        </authorList>
    </citation>
    <scope>NUCLEOTIDE SEQUENCE [LARGE SCALE GENOMIC DNA]</scope>
    <source>
        <strain evidence="1 2">DSM 45278</strain>
    </source>
</reference>
<dbReference type="AlphaFoldDB" id="A0A7Y9X8T6"/>
<accession>A0A7Y9X8T6</accession>
<comment type="caution">
    <text evidence="1">The sequence shown here is derived from an EMBL/GenBank/DDBJ whole genome shotgun (WGS) entry which is preliminary data.</text>
</comment>
<sequence length="207" mass="22459">MSTSMPYGARRVTVTRDHIEDLRVHGPGACLTWHEDTRQVEAVGPHTALNPSRMIITGYQGLCDMADYYAAEGHEVTDDALAQDLTDIATDWRTDWPGIRAMNLQVEDLRGALADMGAYLSAAPIFMLPRHGLPQMTDYYRLAGGSHLASVTVSFGFTEPTRITAEDPDNDNQPIADLTLGTSGTLTHAATSRLIASTVTSALNQGR</sequence>
<dbReference type="RefSeq" id="WP_337797797.1">
    <property type="nucleotide sequence ID" value="NZ_JACCHL010000001.1"/>
</dbReference>
<organism evidence="1 2">
    <name type="scientific">Nocardiopsis sinuspersici</name>
    <dbReference type="NCBI Taxonomy" id="501010"/>
    <lineage>
        <taxon>Bacteria</taxon>
        <taxon>Bacillati</taxon>
        <taxon>Actinomycetota</taxon>
        <taxon>Actinomycetes</taxon>
        <taxon>Streptosporangiales</taxon>
        <taxon>Nocardiopsidaceae</taxon>
        <taxon>Nocardiopsis</taxon>
    </lineage>
</organism>
<name>A0A7Y9X8T6_9ACTN</name>